<keyword evidence="7 10" id="KW-0479">Metal-binding</keyword>
<comment type="subunit">
    <text evidence="3 7">Homodecamer; pentamer of dimers.</text>
</comment>
<dbReference type="EC" id="2.1.2.11" evidence="7"/>
<comment type="catalytic activity">
    <reaction evidence="7">
        <text>(6R)-5,10-methylene-5,6,7,8-tetrahydrofolate + 3-methyl-2-oxobutanoate + H2O = 2-dehydropantoate + (6S)-5,6,7,8-tetrahydrofolate</text>
        <dbReference type="Rhea" id="RHEA:11824"/>
        <dbReference type="ChEBI" id="CHEBI:11561"/>
        <dbReference type="ChEBI" id="CHEBI:11851"/>
        <dbReference type="ChEBI" id="CHEBI:15377"/>
        <dbReference type="ChEBI" id="CHEBI:15636"/>
        <dbReference type="ChEBI" id="CHEBI:57453"/>
        <dbReference type="EC" id="2.1.2.11"/>
    </reaction>
</comment>
<dbReference type="InterPro" id="IPR015813">
    <property type="entry name" value="Pyrv/PenolPyrv_kinase-like_dom"/>
</dbReference>
<keyword evidence="12" id="KW-1185">Reference proteome</keyword>
<comment type="caution">
    <text evidence="11">The sequence shown here is derived from an EMBL/GenBank/DDBJ whole genome shotgun (WGS) entry which is preliminary data.</text>
</comment>
<evidence type="ECO:0000256" key="1">
    <source>
        <dbReference type="ARBA" id="ARBA00005033"/>
    </source>
</evidence>
<accession>A0A9W6GIQ2</accession>
<feature type="binding site" evidence="7 10">
    <location>
        <position position="115"/>
    </location>
    <ligand>
        <name>Mg(2+)</name>
        <dbReference type="ChEBI" id="CHEBI:18420"/>
    </ligand>
</feature>
<reference evidence="11" key="1">
    <citation type="submission" date="2022-12" db="EMBL/GenBank/DDBJ databases">
        <title>Reference genome sequencing for broad-spectrum identification of bacterial and archaeal isolates by mass spectrometry.</title>
        <authorList>
            <person name="Sekiguchi Y."/>
            <person name="Tourlousse D.M."/>
        </authorList>
    </citation>
    <scope>NUCLEOTIDE SEQUENCE</scope>
    <source>
        <strain evidence="11">10succ1</strain>
    </source>
</reference>
<organism evidence="11 12">
    <name type="scientific">Propionigenium maris DSM 9537</name>
    <dbReference type="NCBI Taxonomy" id="1123000"/>
    <lineage>
        <taxon>Bacteria</taxon>
        <taxon>Fusobacteriati</taxon>
        <taxon>Fusobacteriota</taxon>
        <taxon>Fusobacteriia</taxon>
        <taxon>Fusobacteriales</taxon>
        <taxon>Fusobacteriaceae</taxon>
        <taxon>Propionigenium</taxon>
    </lineage>
</organism>
<dbReference type="HAMAP" id="MF_00156">
    <property type="entry name" value="PanB"/>
    <property type="match status" value="1"/>
</dbReference>
<dbReference type="PANTHER" id="PTHR20881">
    <property type="entry name" value="3-METHYL-2-OXOBUTANOATE HYDROXYMETHYLTRANSFERASE"/>
    <property type="match status" value="1"/>
</dbReference>
<feature type="active site" description="Proton acceptor" evidence="7 8">
    <location>
        <position position="182"/>
    </location>
</feature>
<dbReference type="GO" id="GO:0003864">
    <property type="term" value="F:3-methyl-2-oxobutanoate hydroxymethyltransferase activity"/>
    <property type="evidence" value="ECO:0007669"/>
    <property type="project" value="UniProtKB-UniRule"/>
</dbReference>
<feature type="binding site" evidence="7 9">
    <location>
        <position position="113"/>
    </location>
    <ligand>
        <name>3-methyl-2-oxobutanoate</name>
        <dbReference type="ChEBI" id="CHEBI:11851"/>
    </ligand>
</feature>
<comment type="function">
    <text evidence="6 7">Catalyzes the reversible reaction in which hydroxymethyl group from 5,10-methylenetetrahydrofolate is transferred onto alpha-ketoisovalerate to form ketopantoate.</text>
</comment>
<evidence type="ECO:0000256" key="3">
    <source>
        <dbReference type="ARBA" id="ARBA00011424"/>
    </source>
</evidence>
<dbReference type="RefSeq" id="WP_281832338.1">
    <property type="nucleotide sequence ID" value="NZ_BSDY01000001.1"/>
</dbReference>
<protein>
    <recommendedName>
        <fullName evidence="7">3-methyl-2-oxobutanoate hydroxymethyltransferase</fullName>
        <ecNumber evidence="7">2.1.2.11</ecNumber>
    </recommendedName>
    <alternativeName>
        <fullName evidence="7">Ketopantoate hydroxymethyltransferase</fullName>
        <shortName evidence="7">KPHMT</shortName>
    </alternativeName>
</protein>
<evidence type="ECO:0000256" key="10">
    <source>
        <dbReference type="PIRSR" id="PIRSR000388-3"/>
    </source>
</evidence>
<evidence type="ECO:0000313" key="11">
    <source>
        <dbReference type="EMBL" id="GLI54596.1"/>
    </source>
</evidence>
<gene>
    <name evidence="7 11" type="primary">panB</name>
    <name evidence="11" type="ORF">PM10SUCC1_01110</name>
</gene>
<dbReference type="GO" id="GO:0000287">
    <property type="term" value="F:magnesium ion binding"/>
    <property type="evidence" value="ECO:0007669"/>
    <property type="project" value="TreeGrafter"/>
</dbReference>
<keyword evidence="7" id="KW-0963">Cytoplasm</keyword>
<comment type="similarity">
    <text evidence="2 7">Belongs to the PanB family.</text>
</comment>
<dbReference type="Proteomes" id="UP001144471">
    <property type="component" value="Unassembled WGS sequence"/>
</dbReference>
<keyword evidence="5 7" id="KW-0808">Transferase</keyword>
<dbReference type="InterPro" id="IPR003700">
    <property type="entry name" value="Pantoate_hydroxy_MeTrfase"/>
</dbReference>
<evidence type="ECO:0000256" key="7">
    <source>
        <dbReference type="HAMAP-Rule" id="MF_00156"/>
    </source>
</evidence>
<evidence type="ECO:0000256" key="5">
    <source>
        <dbReference type="ARBA" id="ARBA00022679"/>
    </source>
</evidence>
<name>A0A9W6GIQ2_9FUSO</name>
<dbReference type="CDD" id="cd06557">
    <property type="entry name" value="KPHMT-like"/>
    <property type="match status" value="1"/>
</dbReference>
<proteinExistence type="inferred from homology"/>
<dbReference type="NCBIfam" id="NF001452">
    <property type="entry name" value="PRK00311.1"/>
    <property type="match status" value="1"/>
</dbReference>
<feature type="binding site" evidence="7 9">
    <location>
        <position position="83"/>
    </location>
    <ligand>
        <name>3-methyl-2-oxobutanoate</name>
        <dbReference type="ChEBI" id="CHEBI:11851"/>
    </ligand>
</feature>
<dbReference type="SUPFAM" id="SSF51621">
    <property type="entry name" value="Phosphoenolpyruvate/pyruvate domain"/>
    <property type="match status" value="1"/>
</dbReference>
<dbReference type="FunFam" id="3.20.20.60:FF:000003">
    <property type="entry name" value="3-methyl-2-oxobutanoate hydroxymethyltransferase"/>
    <property type="match status" value="1"/>
</dbReference>
<dbReference type="GO" id="GO:0005737">
    <property type="term" value="C:cytoplasm"/>
    <property type="evidence" value="ECO:0007669"/>
    <property type="project" value="UniProtKB-SubCell"/>
</dbReference>
<evidence type="ECO:0000256" key="4">
    <source>
        <dbReference type="ARBA" id="ARBA00022655"/>
    </source>
</evidence>
<feature type="binding site" evidence="7 10">
    <location>
        <position position="83"/>
    </location>
    <ligand>
        <name>Mg(2+)</name>
        <dbReference type="ChEBI" id="CHEBI:18420"/>
    </ligand>
</feature>
<evidence type="ECO:0000256" key="9">
    <source>
        <dbReference type="PIRSR" id="PIRSR000388-2"/>
    </source>
</evidence>
<keyword evidence="4 7" id="KW-0566">Pantothenate biosynthesis</keyword>
<dbReference type="Gene3D" id="3.20.20.60">
    <property type="entry name" value="Phosphoenolpyruvate-binding domains"/>
    <property type="match status" value="1"/>
</dbReference>
<comment type="cofactor">
    <cofactor evidence="7 10">
        <name>Mg(2+)</name>
        <dbReference type="ChEBI" id="CHEBI:18420"/>
    </cofactor>
    <text evidence="7 10">Binds 1 Mg(2+) ion per subunit.</text>
</comment>
<dbReference type="PANTHER" id="PTHR20881:SF0">
    <property type="entry name" value="3-METHYL-2-OXOBUTANOATE HYDROXYMETHYLTRANSFERASE"/>
    <property type="match status" value="1"/>
</dbReference>
<comment type="subcellular location">
    <subcellularLocation>
        <location evidence="7">Cytoplasm</location>
    </subcellularLocation>
</comment>
<sequence length="275" mass="30189">MKNTVVTFKRDKAEGRKLSMVTAYDYTMAKIIDETEINGILVGDSLGMVTLGYDSTLAVRVEDMIHHGKAVMRGVKDTLVVIDMPFMSYHNTLEEAVANAGRIIKETGAHSVKLEGGREIIHKVKAIVEAQIPVMGHLGLTPQSLNIMGGFKVQGKSEEAARKIIEDAKALEEAGAFAIVLECIPEKLAELVERSVSIPTIGIGSGGVCSGQILVYQDMLNMYGDFKPKFVKTFADAGSVMREGFNTYIREVREGTFPGEEHTFKIKDDVLEKLY</sequence>
<dbReference type="InterPro" id="IPR040442">
    <property type="entry name" value="Pyrv_kinase-like_dom_sf"/>
</dbReference>
<dbReference type="Pfam" id="PF02548">
    <property type="entry name" value="Pantoate_transf"/>
    <property type="match status" value="1"/>
</dbReference>
<dbReference type="PIRSF" id="PIRSF000388">
    <property type="entry name" value="Pantoate_hydroxy_MeTrfase"/>
    <property type="match status" value="1"/>
</dbReference>
<dbReference type="GO" id="GO:0015940">
    <property type="term" value="P:pantothenate biosynthetic process"/>
    <property type="evidence" value="ECO:0007669"/>
    <property type="project" value="UniProtKB-UniRule"/>
</dbReference>
<feature type="binding site" evidence="7 10">
    <location>
        <position position="44"/>
    </location>
    <ligand>
        <name>Mg(2+)</name>
        <dbReference type="ChEBI" id="CHEBI:18420"/>
    </ligand>
</feature>
<dbReference type="AlphaFoldDB" id="A0A9W6GIQ2"/>
<comment type="pathway">
    <text evidence="1 7">Cofactor biosynthesis; (R)-pantothenate biosynthesis; (R)-pantoate from 3-methyl-2-oxobutanoate: step 1/2.</text>
</comment>
<evidence type="ECO:0000256" key="6">
    <source>
        <dbReference type="ARBA" id="ARBA00056497"/>
    </source>
</evidence>
<dbReference type="NCBIfam" id="TIGR00222">
    <property type="entry name" value="panB"/>
    <property type="match status" value="1"/>
</dbReference>
<keyword evidence="7 10" id="KW-0460">Magnesium</keyword>
<evidence type="ECO:0000313" key="12">
    <source>
        <dbReference type="Proteomes" id="UP001144471"/>
    </source>
</evidence>
<feature type="binding site" evidence="7 9">
    <location>
        <begin position="44"/>
        <end position="45"/>
    </location>
    <ligand>
        <name>3-methyl-2-oxobutanoate</name>
        <dbReference type="ChEBI" id="CHEBI:11851"/>
    </ligand>
</feature>
<dbReference type="EMBL" id="BSDY01000001">
    <property type="protein sequence ID" value="GLI54596.1"/>
    <property type="molecule type" value="Genomic_DNA"/>
</dbReference>
<evidence type="ECO:0000256" key="2">
    <source>
        <dbReference type="ARBA" id="ARBA00008676"/>
    </source>
</evidence>
<evidence type="ECO:0000256" key="8">
    <source>
        <dbReference type="PIRSR" id="PIRSR000388-1"/>
    </source>
</evidence>